<accession>A0A162NM52</accession>
<feature type="region of interest" description="Disordered" evidence="1">
    <location>
        <begin position="490"/>
        <end position="516"/>
    </location>
</feature>
<feature type="transmembrane region" description="Helical" evidence="2">
    <location>
        <begin position="50"/>
        <end position="72"/>
    </location>
</feature>
<keyword evidence="2" id="KW-0472">Membrane</keyword>
<keyword evidence="2" id="KW-0812">Transmembrane</keyword>
<dbReference type="GeneID" id="29002194"/>
<name>A0A162NM52_PHYB8</name>
<gene>
    <name evidence="4" type="ORF">PHYBLDRAFT_64402</name>
</gene>
<dbReference type="AlphaFoldDB" id="A0A162NM52"/>
<dbReference type="InterPro" id="IPR022185">
    <property type="entry name" value="DUF3712"/>
</dbReference>
<dbReference type="VEuPathDB" id="FungiDB:PHYBLDRAFT_64402"/>
<evidence type="ECO:0000256" key="1">
    <source>
        <dbReference type="SAM" id="MobiDB-lite"/>
    </source>
</evidence>
<evidence type="ECO:0000259" key="3">
    <source>
        <dbReference type="Pfam" id="PF26153"/>
    </source>
</evidence>
<sequence>MPASNEQNSLLNDRSRRKDKSPAQAYGAIPPISASVDQTPQDHGQWKPQFCLAFGIFFGLVFLVSLVLLLLAPGFAQRSFATDVQFEFYKASILNASEDDQGVNVLTMHVVGTIVLQNNLNSLASFASKIFGSVGISDTALEVYHAHAHNPNPNPNLNLNYDIKSRQSKQLGAIGTIDLPPLSLSRNTNTTTFDFITRFVVEDTEALIAFCQDAVSSETVLWRVAGPVPLQIGNLPIHTKVRLDKVVSLQGMNGLKDSQMLSVSFPGAHPLGGIRLDGQVGIYNPSSVISLTLGNVDFGIYLPPGHDKSDDDNDNEDQYKEEEEVLMAIVRADDAHLLGQRVNMFNVSGRSIPVPKNGQKRMEQLISAYIHGNTSFVHVRGSSFGPDDSFRYSNSTSTSISTPAWLRKALQSVTLRVPFPGTRQTDLIQSIKFSNLNIDLSKGNSSPLISGDAVAILKKPDEMQISLNVTQIDPLVYLYLRPDSEDPFASLAPDKPCPAKTIEGTNGGNGGSDEPQNNMFKVLSRIEKAPFTVMPGKEDEFKKFLEKVFYRKTSTVYFKGTTSAVVDSALGVLNIRDLPFKGEIDTKGMEGMKEPSPTVEAMTVVRGYQESLHAVATLVIYNPSDVHVNLGAINMLLIYNNQIIGNASLPDLALAPVQNNRVKAYVWLHHGHSLSSLDNYPLAPTENPKPLIDFIGQYLALENVNLTISGKHPHASSSKILLPLLKQFVFTTSPPILAGPPLLKNTQVNLLSSTAVLWLQNPFPNLAIQILRIHAKANYREDEVGTIDVDFTDKGTGMNGPLLLPACNDNDGDDGDGGEECAEQETQKLPVITKKVGLDAIKKAIGGKIQLSIDSTVDVLVDAFLLEHLRYVRDNVTATIHRGF</sequence>
<dbReference type="PANTHER" id="PTHR35895:SF3">
    <property type="entry name" value="PRE-RRNA PROCESSING PROTEIN"/>
    <property type="match status" value="1"/>
</dbReference>
<evidence type="ECO:0000313" key="5">
    <source>
        <dbReference type="Proteomes" id="UP000077315"/>
    </source>
</evidence>
<evidence type="ECO:0000313" key="4">
    <source>
        <dbReference type="EMBL" id="OAD75488.1"/>
    </source>
</evidence>
<dbReference type="RefSeq" id="XP_018293528.1">
    <property type="nucleotide sequence ID" value="XM_018441288.1"/>
</dbReference>
<dbReference type="EMBL" id="KV440977">
    <property type="protein sequence ID" value="OAD75488.1"/>
    <property type="molecule type" value="Genomic_DNA"/>
</dbReference>
<proteinExistence type="predicted"/>
<dbReference type="Proteomes" id="UP000077315">
    <property type="component" value="Unassembled WGS sequence"/>
</dbReference>
<reference evidence="5" key="1">
    <citation type="submission" date="2015-06" db="EMBL/GenBank/DDBJ databases">
        <title>Expansion of signal transduction pathways in fungi by whole-genome duplication.</title>
        <authorList>
            <consortium name="DOE Joint Genome Institute"/>
            <person name="Corrochano L.M."/>
            <person name="Kuo A."/>
            <person name="Marcet-Houben M."/>
            <person name="Polaino S."/>
            <person name="Salamov A."/>
            <person name="Villalobos J.M."/>
            <person name="Alvarez M.I."/>
            <person name="Avalos J."/>
            <person name="Benito E.P."/>
            <person name="Benoit I."/>
            <person name="Burger G."/>
            <person name="Camino L.P."/>
            <person name="Canovas D."/>
            <person name="Cerda-Olmedo E."/>
            <person name="Cheng J.-F."/>
            <person name="Dominguez A."/>
            <person name="Elias M."/>
            <person name="Eslava A.P."/>
            <person name="Glaser F."/>
            <person name="Grimwood J."/>
            <person name="Gutierrez G."/>
            <person name="Heitman J."/>
            <person name="Henrissat B."/>
            <person name="Iturriaga E.A."/>
            <person name="Lang B.F."/>
            <person name="Lavin J.L."/>
            <person name="Lee S."/>
            <person name="Li W."/>
            <person name="Lindquist E."/>
            <person name="Lopez-Garcia S."/>
            <person name="Luque E.M."/>
            <person name="Marcos A.T."/>
            <person name="Martin J."/>
            <person name="McCluskey K."/>
            <person name="Medina H.R."/>
            <person name="Miralles-Duran A."/>
            <person name="Miyazaki A."/>
            <person name="Munoz-Torres E."/>
            <person name="Oguiza J.A."/>
            <person name="Ohm R."/>
            <person name="Olmedo M."/>
            <person name="Orejas M."/>
            <person name="Ortiz-Castellanos L."/>
            <person name="Pisabarro A.G."/>
            <person name="Rodriguez-Romero J."/>
            <person name="Ruiz-Herrera J."/>
            <person name="Ruiz-Vazquez R."/>
            <person name="Sanz C."/>
            <person name="Schackwitz W."/>
            <person name="Schmutz J."/>
            <person name="Shahriari M."/>
            <person name="Shelest E."/>
            <person name="Silva-Franco F."/>
            <person name="Soanes D."/>
            <person name="Syed K."/>
            <person name="Tagua V.G."/>
            <person name="Talbot N.J."/>
            <person name="Thon M."/>
            <person name="De vries R.P."/>
            <person name="Wiebenga A."/>
            <person name="Yadav J.S."/>
            <person name="Braun E.L."/>
            <person name="Baker S."/>
            <person name="Garre V."/>
            <person name="Horwitz B."/>
            <person name="Torres-Martinez S."/>
            <person name="Idnurm A."/>
            <person name="Herrera-Estrella A."/>
            <person name="Gabaldon T."/>
            <person name="Grigoriev I.V."/>
        </authorList>
    </citation>
    <scope>NUCLEOTIDE SEQUENCE [LARGE SCALE GENOMIC DNA]</scope>
    <source>
        <strain evidence="5">NRRL 1555(-)</strain>
    </source>
</reference>
<protein>
    <recommendedName>
        <fullName evidence="3">Tag1-like fifth Ig-like domain-containing protein</fullName>
    </recommendedName>
</protein>
<dbReference type="InterPro" id="IPR046368">
    <property type="entry name" value="Tag1"/>
</dbReference>
<keyword evidence="2" id="KW-1133">Transmembrane helix</keyword>
<keyword evidence="5" id="KW-1185">Reference proteome</keyword>
<dbReference type="OrthoDB" id="10039566at2759"/>
<organism evidence="4 5">
    <name type="scientific">Phycomyces blakesleeanus (strain ATCC 8743b / DSM 1359 / FGSC 10004 / NBRC 33097 / NRRL 1555)</name>
    <dbReference type="NCBI Taxonomy" id="763407"/>
    <lineage>
        <taxon>Eukaryota</taxon>
        <taxon>Fungi</taxon>
        <taxon>Fungi incertae sedis</taxon>
        <taxon>Mucoromycota</taxon>
        <taxon>Mucoromycotina</taxon>
        <taxon>Mucoromycetes</taxon>
        <taxon>Mucorales</taxon>
        <taxon>Phycomycetaceae</taxon>
        <taxon>Phycomyces</taxon>
    </lineage>
</organism>
<feature type="domain" description="Tag1-like fifth Ig-like" evidence="3">
    <location>
        <begin position="741"/>
        <end position="790"/>
    </location>
</feature>
<feature type="compositionally biased region" description="Polar residues" evidence="1">
    <location>
        <begin position="1"/>
        <end position="12"/>
    </location>
</feature>
<dbReference type="Pfam" id="PF12505">
    <property type="entry name" value="DUF3712"/>
    <property type="match status" value="2"/>
</dbReference>
<dbReference type="PANTHER" id="PTHR35895">
    <property type="entry name" value="CHROMOSOME 16, WHOLE GENOME SHOTGUN SEQUENCE"/>
    <property type="match status" value="1"/>
</dbReference>
<feature type="region of interest" description="Disordered" evidence="1">
    <location>
        <begin position="1"/>
        <end position="27"/>
    </location>
</feature>
<dbReference type="GO" id="GO:0000329">
    <property type="term" value="C:fungal-type vacuole membrane"/>
    <property type="evidence" value="ECO:0007669"/>
    <property type="project" value="InterPro"/>
</dbReference>
<evidence type="ECO:0000256" key="2">
    <source>
        <dbReference type="SAM" id="Phobius"/>
    </source>
</evidence>
<dbReference type="InterPro" id="IPR059066">
    <property type="entry name" value="Ig_Tag1-like_5th"/>
</dbReference>
<dbReference type="SUPFAM" id="SSF117070">
    <property type="entry name" value="LEA14-like"/>
    <property type="match status" value="1"/>
</dbReference>
<dbReference type="Pfam" id="PF26153">
    <property type="entry name" value="LEA-2L_5"/>
    <property type="match status" value="1"/>
</dbReference>
<dbReference type="STRING" id="763407.A0A162NM52"/>
<dbReference type="InParanoid" id="A0A162NM52"/>